<feature type="domain" description="Protein kinase" evidence="10">
    <location>
        <begin position="13"/>
        <end position="270"/>
    </location>
</feature>
<evidence type="ECO:0000256" key="7">
    <source>
        <dbReference type="PROSITE-ProRule" id="PRU10141"/>
    </source>
</evidence>
<dbReference type="CDD" id="cd14014">
    <property type="entry name" value="STKc_PknB_like"/>
    <property type="match status" value="1"/>
</dbReference>
<keyword evidence="3" id="KW-0808">Transferase</keyword>
<keyword evidence="2" id="KW-0723">Serine/threonine-protein kinase</keyword>
<dbReference type="EC" id="2.7.11.1" evidence="1"/>
<accession>A0ABP7UHS6</accession>
<feature type="region of interest" description="Disordered" evidence="8">
    <location>
        <begin position="272"/>
        <end position="358"/>
    </location>
</feature>
<evidence type="ECO:0000256" key="2">
    <source>
        <dbReference type="ARBA" id="ARBA00022527"/>
    </source>
</evidence>
<dbReference type="SUPFAM" id="SSF56112">
    <property type="entry name" value="Protein kinase-like (PK-like)"/>
    <property type="match status" value="1"/>
</dbReference>
<dbReference type="PANTHER" id="PTHR43289">
    <property type="entry name" value="MITOGEN-ACTIVATED PROTEIN KINASE KINASE KINASE 20-RELATED"/>
    <property type="match status" value="1"/>
</dbReference>
<evidence type="ECO:0000313" key="12">
    <source>
        <dbReference type="Proteomes" id="UP001499984"/>
    </source>
</evidence>
<keyword evidence="6 7" id="KW-0067">ATP-binding</keyword>
<dbReference type="PROSITE" id="PS50011">
    <property type="entry name" value="PROTEIN_KINASE_DOM"/>
    <property type="match status" value="1"/>
</dbReference>
<evidence type="ECO:0000259" key="10">
    <source>
        <dbReference type="PROSITE" id="PS50011"/>
    </source>
</evidence>
<evidence type="ECO:0000256" key="6">
    <source>
        <dbReference type="ARBA" id="ARBA00022840"/>
    </source>
</evidence>
<feature type="region of interest" description="Disordered" evidence="8">
    <location>
        <begin position="385"/>
        <end position="461"/>
    </location>
</feature>
<feature type="compositionally biased region" description="Polar residues" evidence="8">
    <location>
        <begin position="307"/>
        <end position="323"/>
    </location>
</feature>
<evidence type="ECO:0000256" key="4">
    <source>
        <dbReference type="ARBA" id="ARBA00022741"/>
    </source>
</evidence>
<proteinExistence type="predicted"/>
<evidence type="ECO:0000313" key="11">
    <source>
        <dbReference type="EMBL" id="GAA4043551.1"/>
    </source>
</evidence>
<keyword evidence="4 7" id="KW-0547">Nucleotide-binding</keyword>
<dbReference type="Proteomes" id="UP001499984">
    <property type="component" value="Unassembled WGS sequence"/>
</dbReference>
<dbReference type="PROSITE" id="PS00108">
    <property type="entry name" value="PROTEIN_KINASE_ST"/>
    <property type="match status" value="1"/>
</dbReference>
<sequence length="461" mass="48323">MGMGKQVLIAGRYRLGDSIGRGGMGEVWRAYDETLARHVAVKLLLPQDSDPTATSRFRLEAQTAARIDHPNVVGVRDFGEHDNQLYLVMELVEGDSLARTLARSGALPAERVARVAAEAAAGLAAAHRQGIVHRDIKPGNLLLDADGTLKIGDFGIARFLDDPGAALTATGQIVGTSLYLAPERALGQPAGPPSDVYALGCVLYQLLTGRPPFHADTAVAILHQHLDAAPVPPRELGVPGLPPAFENYLLGLLAKDPEHRPTAQQAAGWFTGGAWQGRPEPLPDATPPSRRQTAVSASVAGAQQVGETSNPTTYMLPSAQGTASADGPGLGPRSRSRSSSRSRSGSGSGSRSRSGTRRVVATAAGAVLFMIAMLLGMLWFSPDNTGTEGTKSEAPPSPSASASASPLESPPSPAASPSPAAETSTGQEGQDEGKREERRDQEREQQRQQEVPQDDDGDEDG</sequence>
<dbReference type="InterPro" id="IPR017441">
    <property type="entry name" value="Protein_kinase_ATP_BS"/>
</dbReference>
<keyword evidence="9" id="KW-1133">Transmembrane helix</keyword>
<dbReference type="EMBL" id="BAAAZY010000005">
    <property type="protein sequence ID" value="GAA4043551.1"/>
    <property type="molecule type" value="Genomic_DNA"/>
</dbReference>
<comment type="caution">
    <text evidence="11">The sequence shown here is derived from an EMBL/GenBank/DDBJ whole genome shotgun (WGS) entry which is preliminary data.</text>
</comment>
<dbReference type="SMART" id="SM00220">
    <property type="entry name" value="S_TKc"/>
    <property type="match status" value="1"/>
</dbReference>
<evidence type="ECO:0000256" key="3">
    <source>
        <dbReference type="ARBA" id="ARBA00022679"/>
    </source>
</evidence>
<evidence type="ECO:0000256" key="9">
    <source>
        <dbReference type="SAM" id="Phobius"/>
    </source>
</evidence>
<feature type="compositionally biased region" description="Low complexity" evidence="8">
    <location>
        <begin position="341"/>
        <end position="358"/>
    </location>
</feature>
<dbReference type="PROSITE" id="PS00107">
    <property type="entry name" value="PROTEIN_KINASE_ATP"/>
    <property type="match status" value="1"/>
</dbReference>
<keyword evidence="12" id="KW-1185">Reference proteome</keyword>
<dbReference type="InterPro" id="IPR000719">
    <property type="entry name" value="Prot_kinase_dom"/>
</dbReference>
<organism evidence="11 12">
    <name type="scientific">Streptomyces shaanxiensis</name>
    <dbReference type="NCBI Taxonomy" id="653357"/>
    <lineage>
        <taxon>Bacteria</taxon>
        <taxon>Bacillati</taxon>
        <taxon>Actinomycetota</taxon>
        <taxon>Actinomycetes</taxon>
        <taxon>Kitasatosporales</taxon>
        <taxon>Streptomycetaceae</taxon>
        <taxon>Streptomyces</taxon>
    </lineage>
</organism>
<dbReference type="Pfam" id="PF00069">
    <property type="entry name" value="Pkinase"/>
    <property type="match status" value="1"/>
</dbReference>
<protein>
    <recommendedName>
        <fullName evidence="1">non-specific serine/threonine protein kinase</fullName>
        <ecNumber evidence="1">2.7.11.1</ecNumber>
    </recommendedName>
</protein>
<evidence type="ECO:0000256" key="5">
    <source>
        <dbReference type="ARBA" id="ARBA00022777"/>
    </source>
</evidence>
<evidence type="ECO:0000256" key="8">
    <source>
        <dbReference type="SAM" id="MobiDB-lite"/>
    </source>
</evidence>
<keyword evidence="5" id="KW-0418">Kinase</keyword>
<evidence type="ECO:0000256" key="1">
    <source>
        <dbReference type="ARBA" id="ARBA00012513"/>
    </source>
</evidence>
<gene>
    <name evidence="11" type="ORF">GCM10022233_10890</name>
</gene>
<reference evidence="12" key="1">
    <citation type="journal article" date="2019" name="Int. J. Syst. Evol. Microbiol.">
        <title>The Global Catalogue of Microorganisms (GCM) 10K type strain sequencing project: providing services to taxonomists for standard genome sequencing and annotation.</title>
        <authorList>
            <consortium name="The Broad Institute Genomics Platform"/>
            <consortium name="The Broad Institute Genome Sequencing Center for Infectious Disease"/>
            <person name="Wu L."/>
            <person name="Ma J."/>
        </authorList>
    </citation>
    <scope>NUCLEOTIDE SEQUENCE [LARGE SCALE GENOMIC DNA]</scope>
    <source>
        <strain evidence="12">JCM 16925</strain>
    </source>
</reference>
<name>A0ABP7UHS6_9ACTN</name>
<dbReference type="InterPro" id="IPR008271">
    <property type="entry name" value="Ser/Thr_kinase_AS"/>
</dbReference>
<dbReference type="InterPro" id="IPR011009">
    <property type="entry name" value="Kinase-like_dom_sf"/>
</dbReference>
<dbReference type="Gene3D" id="3.30.200.20">
    <property type="entry name" value="Phosphorylase Kinase, domain 1"/>
    <property type="match status" value="1"/>
</dbReference>
<dbReference type="PANTHER" id="PTHR43289:SF6">
    <property type="entry name" value="SERINE_THREONINE-PROTEIN KINASE NEKL-3"/>
    <property type="match status" value="1"/>
</dbReference>
<feature type="binding site" evidence="7">
    <location>
        <position position="42"/>
    </location>
    <ligand>
        <name>ATP</name>
        <dbReference type="ChEBI" id="CHEBI:30616"/>
    </ligand>
</feature>
<feature type="compositionally biased region" description="Acidic residues" evidence="8">
    <location>
        <begin position="452"/>
        <end position="461"/>
    </location>
</feature>
<feature type="compositionally biased region" description="Low complexity" evidence="8">
    <location>
        <begin position="417"/>
        <end position="428"/>
    </location>
</feature>
<feature type="compositionally biased region" description="Low complexity" evidence="8">
    <location>
        <begin position="294"/>
        <end position="306"/>
    </location>
</feature>
<feature type="transmembrane region" description="Helical" evidence="9">
    <location>
        <begin position="359"/>
        <end position="380"/>
    </location>
</feature>
<dbReference type="Gene3D" id="1.10.510.10">
    <property type="entry name" value="Transferase(Phosphotransferase) domain 1"/>
    <property type="match status" value="1"/>
</dbReference>
<feature type="compositionally biased region" description="Basic and acidic residues" evidence="8">
    <location>
        <begin position="431"/>
        <end position="447"/>
    </location>
</feature>
<keyword evidence="9" id="KW-0472">Membrane</keyword>
<keyword evidence="9" id="KW-0812">Transmembrane</keyword>